<dbReference type="Proteomes" id="UP000050949">
    <property type="component" value="Unassembled WGS sequence"/>
</dbReference>
<protein>
    <submittedName>
        <fullName evidence="1">Uncharacterized protein</fullName>
    </submittedName>
</protein>
<gene>
    <name evidence="1" type="ORF">FC91_GL002169</name>
</gene>
<organism evidence="1 2">
    <name type="scientific">Schleiferilactobacillus harbinensis DSM 16991</name>
    <dbReference type="NCBI Taxonomy" id="1122147"/>
    <lineage>
        <taxon>Bacteria</taxon>
        <taxon>Bacillati</taxon>
        <taxon>Bacillota</taxon>
        <taxon>Bacilli</taxon>
        <taxon>Lactobacillales</taxon>
        <taxon>Lactobacillaceae</taxon>
        <taxon>Schleiferilactobacillus</taxon>
    </lineage>
</organism>
<accession>A0A0R1XDF6</accession>
<dbReference type="RefSeq" id="WP_027828804.1">
    <property type="nucleotide sequence ID" value="NZ_AUEH01000029.1"/>
</dbReference>
<reference evidence="1 2" key="1">
    <citation type="journal article" date="2015" name="Genome Announc.">
        <title>Expanding the biotechnology potential of lactobacilli through comparative genomics of 213 strains and associated genera.</title>
        <authorList>
            <person name="Sun Z."/>
            <person name="Harris H.M."/>
            <person name="McCann A."/>
            <person name="Guo C."/>
            <person name="Argimon S."/>
            <person name="Zhang W."/>
            <person name="Yang X."/>
            <person name="Jeffery I.B."/>
            <person name="Cooney J.C."/>
            <person name="Kagawa T.F."/>
            <person name="Liu W."/>
            <person name="Song Y."/>
            <person name="Salvetti E."/>
            <person name="Wrobel A."/>
            <person name="Rasinkangas P."/>
            <person name="Parkhill J."/>
            <person name="Rea M.C."/>
            <person name="O'Sullivan O."/>
            <person name="Ritari J."/>
            <person name="Douillard F.P."/>
            <person name="Paul Ross R."/>
            <person name="Yang R."/>
            <person name="Briner A.E."/>
            <person name="Felis G.E."/>
            <person name="de Vos W.M."/>
            <person name="Barrangou R."/>
            <person name="Klaenhammer T.R."/>
            <person name="Caufield P.W."/>
            <person name="Cui Y."/>
            <person name="Zhang H."/>
            <person name="O'Toole P.W."/>
        </authorList>
    </citation>
    <scope>NUCLEOTIDE SEQUENCE [LARGE SCALE GENOMIC DNA]</scope>
    <source>
        <strain evidence="1 2">DSM 16991</strain>
    </source>
</reference>
<sequence>MKVINVYPLPDKHLIGVPVSERALLPKQRQATAPVTMSTEQVFLLPESEYNLFTHHMERRYTEGFQINTILLQDLIHWPDDWHYGDAVVFLTDPSEEMTGMLNKLSISFKQTVGESDTWAIAANQYPKLFDIYTTTHEFDQRKAKMVAIPGMLHTPVPTPISFPKLIELATQYYGLPRLTLMMATILQHTKSTPFSVSLPGLTINGDKDTLDVVFFL</sequence>
<proteinExistence type="predicted"/>
<dbReference type="AlphaFoldDB" id="A0A0R1XDF6"/>
<evidence type="ECO:0000313" key="1">
    <source>
        <dbReference type="EMBL" id="KRM28078.1"/>
    </source>
</evidence>
<comment type="caution">
    <text evidence="1">The sequence shown here is derived from an EMBL/GenBank/DDBJ whole genome shotgun (WGS) entry which is preliminary data.</text>
</comment>
<dbReference type="EMBL" id="AZFW01000037">
    <property type="protein sequence ID" value="KRM28078.1"/>
    <property type="molecule type" value="Genomic_DNA"/>
</dbReference>
<name>A0A0R1XDF6_9LACO</name>
<dbReference type="PATRIC" id="fig|1122147.4.peg.2244"/>
<evidence type="ECO:0000313" key="2">
    <source>
        <dbReference type="Proteomes" id="UP000050949"/>
    </source>
</evidence>